<dbReference type="EMBL" id="CP002542">
    <property type="protein sequence ID" value="AEA42481.1"/>
    <property type="molecule type" value="Genomic_DNA"/>
</dbReference>
<dbReference type="AlphaFoldDB" id="F2IF16"/>
<organism evidence="2 3">
    <name type="scientific">Fluviicola taffensis (strain DSM 16823 / NCIMB 13979 / RW262)</name>
    <dbReference type="NCBI Taxonomy" id="755732"/>
    <lineage>
        <taxon>Bacteria</taxon>
        <taxon>Pseudomonadati</taxon>
        <taxon>Bacteroidota</taxon>
        <taxon>Flavobacteriia</taxon>
        <taxon>Flavobacteriales</taxon>
        <taxon>Crocinitomicaceae</taxon>
        <taxon>Fluviicola</taxon>
    </lineage>
</organism>
<feature type="compositionally biased region" description="Polar residues" evidence="1">
    <location>
        <begin position="19"/>
        <end position="31"/>
    </location>
</feature>
<evidence type="ECO:0000256" key="1">
    <source>
        <dbReference type="SAM" id="MobiDB-lite"/>
    </source>
</evidence>
<proteinExistence type="predicted"/>
<dbReference type="KEGG" id="fte:Fluta_0476"/>
<dbReference type="Proteomes" id="UP000007463">
    <property type="component" value="Chromosome"/>
</dbReference>
<reference evidence="3" key="2">
    <citation type="submission" date="2011-02" db="EMBL/GenBank/DDBJ databases">
        <title>The complete genome of Fluviicola taffensis DSM 16823.</title>
        <authorList>
            <consortium name="US DOE Joint Genome Institute (JGI-PGF)"/>
            <person name="Lucas S."/>
            <person name="Copeland A."/>
            <person name="Lapidus A."/>
            <person name="Bruce D."/>
            <person name="Goodwin L."/>
            <person name="Pitluck S."/>
            <person name="Kyrpides N."/>
            <person name="Mavromatis K."/>
            <person name="Ivanova N."/>
            <person name="Mikhailova N."/>
            <person name="Pagani I."/>
            <person name="Chertkov O."/>
            <person name="Detter J.C."/>
            <person name="Han C."/>
            <person name="Tapia R."/>
            <person name="Land M."/>
            <person name="Hauser L."/>
            <person name="Markowitz V."/>
            <person name="Cheng J.-F."/>
            <person name="Hugenholtz P."/>
            <person name="Woyke T."/>
            <person name="Wu D."/>
            <person name="Tindall B."/>
            <person name="Pomrenke H.G."/>
            <person name="Brambilla E."/>
            <person name="Klenk H.-P."/>
            <person name="Eisen J.A."/>
        </authorList>
    </citation>
    <scope>NUCLEOTIDE SEQUENCE [LARGE SCALE GENOMIC DNA]</scope>
    <source>
        <strain evidence="3">DSM 16823 / RW262 / RW262</strain>
    </source>
</reference>
<evidence type="ECO:0000313" key="2">
    <source>
        <dbReference type="EMBL" id="AEA42481.1"/>
    </source>
</evidence>
<feature type="region of interest" description="Disordered" evidence="1">
    <location>
        <begin position="11"/>
        <end position="31"/>
    </location>
</feature>
<dbReference type="RefSeq" id="WP_013685255.1">
    <property type="nucleotide sequence ID" value="NC_015321.1"/>
</dbReference>
<protein>
    <submittedName>
        <fullName evidence="2">Uncharacterized protein</fullName>
    </submittedName>
</protein>
<sequence length="461" mass="52692">MGLFDLFSKKNKNENSKNTANQKQQESVNSQAPKSELYLALSKYNEYVVRYLGMQQQGNYAPISAYEKSNGEIIGFLYVVGDDDSYSLSADEVIERMENSFEQKMADNDIKSFVILYHSQFANDGNHSLANNDDELKAITISYHFKHGEKGKIGLPYRFEDDSITYQGITDFNQEENNTLFATQLEPGKEYFQDREEITAPHIENEIGLTIKRSNNSDLSNTWCGIFGFENYRNQKGGQVLREHFALSMMSESSQVKNNVAIKQLDYDSVILKGILMNETPSSIIPVVKTDYVIDIVNKQITEWENVHNLHAIISGGGRDTFGLDYLATDYAENRDRYHSQKAHQMNISGIAFVLDVSKPQDPNDEMKYSEDFTAYMPSQDLLRFACFDFIGELEDFKETTLLEDSSLKGYLMKVRLITNADFKDFFTIDMFVTPENMRFKELTVGMKLTGMVQLQGQIAE</sequence>
<evidence type="ECO:0000313" key="3">
    <source>
        <dbReference type="Proteomes" id="UP000007463"/>
    </source>
</evidence>
<reference evidence="2 3" key="1">
    <citation type="journal article" date="2011" name="Stand. Genomic Sci.">
        <title>Complete genome sequence of the gliding freshwater bacterium Fluviicola taffensis type strain (RW262).</title>
        <authorList>
            <person name="Woyke T."/>
            <person name="Chertkov O."/>
            <person name="Lapidus A."/>
            <person name="Nolan M."/>
            <person name="Lucas S."/>
            <person name="Del Rio T.G."/>
            <person name="Tice H."/>
            <person name="Cheng J.F."/>
            <person name="Tapia R."/>
            <person name="Han C."/>
            <person name="Goodwin L."/>
            <person name="Pitluck S."/>
            <person name="Liolios K."/>
            <person name="Pagani I."/>
            <person name="Ivanova N."/>
            <person name="Huntemann M."/>
            <person name="Mavromatis K."/>
            <person name="Mikhailova N."/>
            <person name="Pati A."/>
            <person name="Chen A."/>
            <person name="Palaniappan K."/>
            <person name="Land M."/>
            <person name="Hauser L."/>
            <person name="Brambilla E.M."/>
            <person name="Rohde M."/>
            <person name="Mwirichia R."/>
            <person name="Sikorski J."/>
            <person name="Tindall B.J."/>
            <person name="Goker M."/>
            <person name="Bristow J."/>
            <person name="Eisen J.A."/>
            <person name="Markowitz V."/>
            <person name="Hugenholtz P."/>
            <person name="Klenk H.P."/>
            <person name="Kyrpides N.C."/>
        </authorList>
    </citation>
    <scope>NUCLEOTIDE SEQUENCE [LARGE SCALE GENOMIC DNA]</scope>
    <source>
        <strain evidence="3">DSM 16823 / RW262 / RW262</strain>
    </source>
</reference>
<dbReference type="OrthoDB" id="1216843at2"/>
<keyword evidence="3" id="KW-1185">Reference proteome</keyword>
<name>F2IF16_FLUTR</name>
<gene>
    <name evidence="2" type="ordered locus">Fluta_0476</name>
</gene>
<dbReference type="HOGENOM" id="CLU_045226_0_0_10"/>
<accession>F2IF16</accession>
<dbReference type="STRING" id="755732.Fluta_0476"/>
<dbReference type="eggNOG" id="ENOG502ZME9">
    <property type="taxonomic scope" value="Bacteria"/>
</dbReference>